<organism evidence="1 2">
    <name type="scientific">Pseudomonas protegens</name>
    <dbReference type="NCBI Taxonomy" id="380021"/>
    <lineage>
        <taxon>Bacteria</taxon>
        <taxon>Pseudomonadati</taxon>
        <taxon>Pseudomonadota</taxon>
        <taxon>Gammaproteobacteria</taxon>
        <taxon>Pseudomonadales</taxon>
        <taxon>Pseudomonadaceae</taxon>
        <taxon>Pseudomonas</taxon>
    </lineage>
</organism>
<dbReference type="Gene3D" id="1.10.530.10">
    <property type="match status" value="1"/>
</dbReference>
<dbReference type="EMBL" id="CP060201">
    <property type="protein sequence ID" value="QNH77249.1"/>
    <property type="molecule type" value="Genomic_DNA"/>
</dbReference>
<evidence type="ECO:0000313" key="1">
    <source>
        <dbReference type="EMBL" id="QNH77249.1"/>
    </source>
</evidence>
<dbReference type="AlphaFoldDB" id="A0A7G8YNK1"/>
<name>A0A7G8YNK1_9PSED</name>
<proteinExistence type="predicted"/>
<gene>
    <name evidence="1" type="ORF">GGI48_29060</name>
</gene>
<dbReference type="InterPro" id="IPR023346">
    <property type="entry name" value="Lysozyme-like_dom_sf"/>
</dbReference>
<dbReference type="SUPFAM" id="SSF53955">
    <property type="entry name" value="Lysozyme-like"/>
    <property type="match status" value="1"/>
</dbReference>
<sequence>MDNGVANALAGGMLGDGDRFHGRGFLQITGRRNYKNHEQHRAQNFTLDPNPHLLATDNYNACDTSGFYWARERINRRADEGSPQTISRIMGR</sequence>
<evidence type="ECO:0000313" key="2">
    <source>
        <dbReference type="Proteomes" id="UP000515277"/>
    </source>
</evidence>
<reference evidence="2" key="1">
    <citation type="journal article" date="2020" name="Microbiol. Resour. Announc.">
        <title>Complete genome sequences of four natural Pseudomonas isolates that catabolize a wide range of aromatic compounds relevant to lignin valorization.</title>
        <authorList>
            <person name="Hatmaker E.A."/>
            <person name="Presley G."/>
            <person name="Cannon O."/>
            <person name="Guss A.M."/>
            <person name="Elkins J.G."/>
        </authorList>
    </citation>
    <scope>NUCLEOTIDE SEQUENCE [LARGE SCALE GENOMIC DNA]</scope>
    <source>
        <strain evidence="2">H1F5C</strain>
    </source>
</reference>
<evidence type="ECO:0008006" key="3">
    <source>
        <dbReference type="Google" id="ProtNLM"/>
    </source>
</evidence>
<dbReference type="Proteomes" id="UP000515277">
    <property type="component" value="Chromosome"/>
</dbReference>
<accession>A0A7G8YNK1</accession>
<protein>
    <recommendedName>
        <fullName evidence="3">Glycoside hydrolase family 19 catalytic domain-containing protein</fullName>
    </recommendedName>
</protein>